<protein>
    <submittedName>
        <fullName evidence="8">Uncharacterized protein</fullName>
    </submittedName>
</protein>
<dbReference type="PANTHER" id="PTHR15263">
    <property type="entry name" value="I-KAPPA-B-LIKE PROTEIN IKBL"/>
    <property type="match status" value="1"/>
</dbReference>
<feature type="compositionally biased region" description="Low complexity" evidence="7">
    <location>
        <begin position="51"/>
        <end position="72"/>
    </location>
</feature>
<dbReference type="GO" id="GO:0043124">
    <property type="term" value="P:negative regulation of canonical NF-kappaB signal transduction"/>
    <property type="evidence" value="ECO:0007669"/>
    <property type="project" value="InterPro"/>
</dbReference>
<dbReference type="PANTHER" id="PTHR15263:SF1">
    <property type="entry name" value="NF-KAPPA-B INHIBITOR-LIKE PROTEIN 1"/>
    <property type="match status" value="1"/>
</dbReference>
<evidence type="ECO:0000256" key="3">
    <source>
        <dbReference type="ARBA" id="ARBA00022737"/>
    </source>
</evidence>
<proteinExistence type="predicted"/>
<gene>
    <name evidence="8" type="ORF">NLI96_g10308</name>
</gene>
<comment type="subcellular location">
    <subcellularLocation>
        <location evidence="1">Nucleus</location>
    </subcellularLocation>
</comment>
<organism evidence="8 9">
    <name type="scientific">Meripilus lineatus</name>
    <dbReference type="NCBI Taxonomy" id="2056292"/>
    <lineage>
        <taxon>Eukaryota</taxon>
        <taxon>Fungi</taxon>
        <taxon>Dikarya</taxon>
        <taxon>Basidiomycota</taxon>
        <taxon>Agaricomycotina</taxon>
        <taxon>Agaricomycetes</taxon>
        <taxon>Polyporales</taxon>
        <taxon>Meripilaceae</taxon>
        <taxon>Meripilus</taxon>
    </lineage>
</organism>
<keyword evidence="9" id="KW-1185">Reference proteome</keyword>
<feature type="region of interest" description="Disordered" evidence="7">
    <location>
        <begin position="1"/>
        <end position="94"/>
    </location>
</feature>
<evidence type="ECO:0000256" key="5">
    <source>
        <dbReference type="ARBA" id="ARBA00023242"/>
    </source>
</evidence>
<dbReference type="InterPro" id="IPR038753">
    <property type="entry name" value="NFKBIL1"/>
</dbReference>
<feature type="coiled-coil region" evidence="6">
    <location>
        <begin position="186"/>
        <end position="276"/>
    </location>
</feature>
<comment type="caution">
    <text evidence="8">The sequence shown here is derived from an EMBL/GenBank/DDBJ whole genome shotgun (WGS) entry which is preliminary data.</text>
</comment>
<dbReference type="Proteomes" id="UP001212997">
    <property type="component" value="Unassembled WGS sequence"/>
</dbReference>
<evidence type="ECO:0000313" key="8">
    <source>
        <dbReference type="EMBL" id="KAJ3477666.1"/>
    </source>
</evidence>
<keyword evidence="3" id="KW-0677">Repeat</keyword>
<reference evidence="8" key="1">
    <citation type="submission" date="2022-07" db="EMBL/GenBank/DDBJ databases">
        <title>Genome Sequence of Physisporinus lineatus.</title>
        <authorList>
            <person name="Buettner E."/>
        </authorList>
    </citation>
    <scope>NUCLEOTIDE SEQUENCE</scope>
    <source>
        <strain evidence="8">VT162</strain>
    </source>
</reference>
<evidence type="ECO:0000256" key="6">
    <source>
        <dbReference type="SAM" id="Coils"/>
    </source>
</evidence>
<evidence type="ECO:0000256" key="7">
    <source>
        <dbReference type="SAM" id="MobiDB-lite"/>
    </source>
</evidence>
<name>A0AAD5UZ37_9APHY</name>
<dbReference type="AlphaFoldDB" id="A0AAD5UZ37"/>
<accession>A0AAD5UZ37</accession>
<keyword evidence="6" id="KW-0175">Coiled coil</keyword>
<keyword evidence="2" id="KW-0597">Phosphoprotein</keyword>
<evidence type="ECO:0000313" key="9">
    <source>
        <dbReference type="Proteomes" id="UP001212997"/>
    </source>
</evidence>
<sequence length="389" mass="46566">MTQTTRVIISDEPSPNSPYNHHHHQHGLGPHNLKASRVPGSWYHNPERLRPSLSNSRSSTSGDSSQRSSSSSVPIPPCTSAPPRRTRTNTAGGAFDFGFRATPSQCHHHHHRHHNQYQYQQYHKQESSQQQPWEGMAQSYTWVLESEIEEMTRKNEETVRWVLEQQERDVHEKTFFTMPGVDNKYRRLLEEIIEDFQREKEYLKAREEETRRKAWRWQRDFERSVQDEMRRMQAKRREAERYRMAYDRRRAYEDARERERRRAEREREKAERVERERKAWRLYEERWAVLATHTDASDPLTFRTIPWPMFVKPKVVEDVSASRVSTFLLSPLHSEDQTRKERIKSALRRWHPDRFGRLLSRVVDEDKEAVEKAVGTIVRCLNNLLEQEA</sequence>
<dbReference type="EMBL" id="JANAWD010000574">
    <property type="protein sequence ID" value="KAJ3477666.1"/>
    <property type="molecule type" value="Genomic_DNA"/>
</dbReference>
<keyword evidence="4" id="KW-0040">ANK repeat</keyword>
<feature type="compositionally biased region" description="Polar residues" evidence="7">
    <location>
        <begin position="1"/>
        <end position="19"/>
    </location>
</feature>
<evidence type="ECO:0000256" key="1">
    <source>
        <dbReference type="ARBA" id="ARBA00004123"/>
    </source>
</evidence>
<dbReference type="GO" id="GO:0005634">
    <property type="term" value="C:nucleus"/>
    <property type="evidence" value="ECO:0007669"/>
    <property type="project" value="UniProtKB-SubCell"/>
</dbReference>
<evidence type="ECO:0000256" key="4">
    <source>
        <dbReference type="ARBA" id="ARBA00023043"/>
    </source>
</evidence>
<keyword evidence="5" id="KW-0539">Nucleus</keyword>
<evidence type="ECO:0000256" key="2">
    <source>
        <dbReference type="ARBA" id="ARBA00022553"/>
    </source>
</evidence>